<keyword evidence="3" id="KW-1185">Reference proteome</keyword>
<evidence type="ECO:0000256" key="1">
    <source>
        <dbReference type="SAM" id="MobiDB-lite"/>
    </source>
</evidence>
<feature type="region of interest" description="Disordered" evidence="1">
    <location>
        <begin position="19"/>
        <end position="139"/>
    </location>
</feature>
<proteinExistence type="predicted"/>
<evidence type="ECO:0000313" key="2">
    <source>
        <dbReference type="EMBL" id="KAK3784042.1"/>
    </source>
</evidence>
<comment type="caution">
    <text evidence="2">The sequence shown here is derived from an EMBL/GenBank/DDBJ whole genome shotgun (WGS) entry which is preliminary data.</text>
</comment>
<evidence type="ECO:0000313" key="3">
    <source>
        <dbReference type="Proteomes" id="UP001283361"/>
    </source>
</evidence>
<accession>A0AAE1AAK6</accession>
<protein>
    <submittedName>
        <fullName evidence="2">Uncharacterized protein</fullName>
    </submittedName>
</protein>
<dbReference type="Proteomes" id="UP001283361">
    <property type="component" value="Unassembled WGS sequence"/>
</dbReference>
<name>A0AAE1AAK6_9GAST</name>
<gene>
    <name evidence="2" type="ORF">RRG08_025236</name>
</gene>
<feature type="compositionally biased region" description="Low complexity" evidence="1">
    <location>
        <begin position="53"/>
        <end position="103"/>
    </location>
</feature>
<reference evidence="2" key="1">
    <citation type="journal article" date="2023" name="G3 (Bethesda)">
        <title>A reference genome for the long-term kleptoplast-retaining sea slug Elysia crispata morphotype clarki.</title>
        <authorList>
            <person name="Eastman K.E."/>
            <person name="Pendleton A.L."/>
            <person name="Shaikh M.A."/>
            <person name="Suttiyut T."/>
            <person name="Ogas R."/>
            <person name="Tomko P."/>
            <person name="Gavelis G."/>
            <person name="Widhalm J.R."/>
            <person name="Wisecaver J.H."/>
        </authorList>
    </citation>
    <scope>NUCLEOTIDE SEQUENCE</scope>
    <source>
        <strain evidence="2">ECLA1</strain>
    </source>
</reference>
<organism evidence="2 3">
    <name type="scientific">Elysia crispata</name>
    <name type="common">lettuce slug</name>
    <dbReference type="NCBI Taxonomy" id="231223"/>
    <lineage>
        <taxon>Eukaryota</taxon>
        <taxon>Metazoa</taxon>
        <taxon>Spiralia</taxon>
        <taxon>Lophotrochozoa</taxon>
        <taxon>Mollusca</taxon>
        <taxon>Gastropoda</taxon>
        <taxon>Heterobranchia</taxon>
        <taxon>Euthyneura</taxon>
        <taxon>Panpulmonata</taxon>
        <taxon>Sacoglossa</taxon>
        <taxon>Placobranchoidea</taxon>
        <taxon>Plakobranchidae</taxon>
        <taxon>Elysia</taxon>
    </lineage>
</organism>
<feature type="compositionally biased region" description="Low complexity" evidence="1">
    <location>
        <begin position="35"/>
        <end position="46"/>
    </location>
</feature>
<sequence>MPAISVSSVLTAEELRQHGVASIGTSGTIKSGDPCSRISSSSSSSKNGKRRSNSSCSNSSGSAAVGVVKGSVYRRSSAASSGSPSPHPSTSPRRRQQQNPPASGSRKLSYTEAYLGCMRTAGSAEPSPSSTERKLEKNKRFFNLRSMSENRLGKGKAKAAEVNKDAKIGGSPTLGWFRFN</sequence>
<dbReference type="AlphaFoldDB" id="A0AAE1AAK6"/>
<dbReference type="EMBL" id="JAWDGP010002313">
    <property type="protein sequence ID" value="KAK3784042.1"/>
    <property type="molecule type" value="Genomic_DNA"/>
</dbReference>